<evidence type="ECO:0000256" key="5">
    <source>
        <dbReference type="ARBA" id="ARBA00022912"/>
    </source>
</evidence>
<evidence type="ECO:0000256" key="3">
    <source>
        <dbReference type="ARBA" id="ARBA00022723"/>
    </source>
</evidence>
<keyword evidence="11" id="KW-1185">Reference proteome</keyword>
<evidence type="ECO:0000256" key="6">
    <source>
        <dbReference type="ARBA" id="ARBA00023211"/>
    </source>
</evidence>
<feature type="domain" description="PPM-type phosphatase" evidence="9">
    <location>
        <begin position="2"/>
        <end position="242"/>
    </location>
</feature>
<dbReference type="PANTHER" id="PTHR47992">
    <property type="entry name" value="PROTEIN PHOSPHATASE"/>
    <property type="match status" value="1"/>
</dbReference>
<evidence type="ECO:0000256" key="1">
    <source>
        <dbReference type="ARBA" id="ARBA00001936"/>
    </source>
</evidence>
<dbReference type="GO" id="GO:0046872">
    <property type="term" value="F:metal ion binding"/>
    <property type="evidence" value="ECO:0007669"/>
    <property type="project" value="UniProtKB-KW"/>
</dbReference>
<dbReference type="EC" id="3.1.3.16" evidence="2"/>
<evidence type="ECO:0000313" key="10">
    <source>
        <dbReference type="EMBL" id="KZN95714.1"/>
    </source>
</evidence>
<name>A0A165X7G4_9BACI</name>
<dbReference type="STRING" id="33936.AZI98_11585"/>
<gene>
    <name evidence="10" type="ORF">AZI98_11585</name>
</gene>
<dbReference type="EMBL" id="LWBR01000035">
    <property type="protein sequence ID" value="KZN95714.1"/>
    <property type="molecule type" value="Genomic_DNA"/>
</dbReference>
<proteinExistence type="predicted"/>
<protein>
    <recommendedName>
        <fullName evidence="2">protein-serine/threonine phosphatase</fullName>
        <ecNumber evidence="2">3.1.3.16</ecNumber>
    </recommendedName>
</protein>
<dbReference type="InterPro" id="IPR036457">
    <property type="entry name" value="PPM-type-like_dom_sf"/>
</dbReference>
<dbReference type="Gene3D" id="3.60.40.10">
    <property type="entry name" value="PPM-type phosphatase domain"/>
    <property type="match status" value="1"/>
</dbReference>
<evidence type="ECO:0000313" key="11">
    <source>
        <dbReference type="Proteomes" id="UP000076476"/>
    </source>
</evidence>
<dbReference type="NCBIfam" id="NF033484">
    <property type="entry name" value="Stp1_PP2C_phos"/>
    <property type="match status" value="1"/>
</dbReference>
<evidence type="ECO:0000256" key="2">
    <source>
        <dbReference type="ARBA" id="ARBA00013081"/>
    </source>
</evidence>
<keyword evidence="6" id="KW-0464">Manganese</keyword>
<dbReference type="FunFam" id="3.60.40.10:FF:000002">
    <property type="entry name" value="Serine/threonine phosphatase stp"/>
    <property type="match status" value="1"/>
</dbReference>
<dbReference type="InterPro" id="IPR001932">
    <property type="entry name" value="PPM-type_phosphatase-like_dom"/>
</dbReference>
<evidence type="ECO:0000256" key="4">
    <source>
        <dbReference type="ARBA" id="ARBA00022801"/>
    </source>
</evidence>
<dbReference type="RefSeq" id="WP_063388449.1">
    <property type="nucleotide sequence ID" value="NZ_LWBR01000035.1"/>
</dbReference>
<comment type="cofactor">
    <cofactor evidence="1">
        <name>Mn(2+)</name>
        <dbReference type="ChEBI" id="CHEBI:29035"/>
    </cofactor>
</comment>
<comment type="caution">
    <text evidence="10">The sequence shown here is derived from an EMBL/GenBank/DDBJ whole genome shotgun (WGS) entry which is preliminary data.</text>
</comment>
<evidence type="ECO:0000256" key="8">
    <source>
        <dbReference type="ARBA" id="ARBA00048336"/>
    </source>
</evidence>
<dbReference type="SUPFAM" id="SSF81606">
    <property type="entry name" value="PP2C-like"/>
    <property type="match status" value="1"/>
</dbReference>
<comment type="catalytic activity">
    <reaction evidence="8">
        <text>O-phospho-L-threonyl-[protein] + H2O = L-threonyl-[protein] + phosphate</text>
        <dbReference type="Rhea" id="RHEA:47004"/>
        <dbReference type="Rhea" id="RHEA-COMP:11060"/>
        <dbReference type="Rhea" id="RHEA-COMP:11605"/>
        <dbReference type="ChEBI" id="CHEBI:15377"/>
        <dbReference type="ChEBI" id="CHEBI:30013"/>
        <dbReference type="ChEBI" id="CHEBI:43474"/>
        <dbReference type="ChEBI" id="CHEBI:61977"/>
        <dbReference type="EC" id="3.1.3.16"/>
    </reaction>
</comment>
<dbReference type="GeneID" id="301126498"/>
<evidence type="ECO:0000256" key="7">
    <source>
        <dbReference type="ARBA" id="ARBA00047761"/>
    </source>
</evidence>
<evidence type="ECO:0000259" key="9">
    <source>
        <dbReference type="PROSITE" id="PS51746"/>
    </source>
</evidence>
<dbReference type="OrthoDB" id="9801841at2"/>
<keyword evidence="4" id="KW-0378">Hydrolase</keyword>
<accession>A0A165X7G4</accession>
<dbReference type="PROSITE" id="PS51746">
    <property type="entry name" value="PPM_2"/>
    <property type="match status" value="1"/>
</dbReference>
<organism evidence="10 11">
    <name type="scientific">Aeribacillus pallidus</name>
    <dbReference type="NCBI Taxonomy" id="33936"/>
    <lineage>
        <taxon>Bacteria</taxon>
        <taxon>Bacillati</taxon>
        <taxon>Bacillota</taxon>
        <taxon>Bacilli</taxon>
        <taxon>Bacillales</taxon>
        <taxon>Bacillaceae</taxon>
        <taxon>Aeribacillus</taxon>
    </lineage>
</organism>
<sequence length="252" mass="27739">MKTAVFTDKGKVRTHNEDAASAILNRHGQILAVVADGMGGHLAGDVASRMTIEHFEKSWNEAEKMEHPEQAERWINDHIAEVNEELLTYANEHKECKGMGTTFVGAICTESFATIAHIGDSRCYLLNKAGFAQITDDHSLVNELVKSGQISKEDAKEHPRKNILLKALGTEQSVDADIKTVGLEVNDYLLLCSDGLSNKVQEHEMESILSSDQSLEEKAKELIRLANENGGDDNISVIIYKHVIGHESDGTC</sequence>
<dbReference type="InterPro" id="IPR015655">
    <property type="entry name" value="PP2C"/>
</dbReference>
<keyword evidence="3" id="KW-0479">Metal-binding</keyword>
<comment type="catalytic activity">
    <reaction evidence="7">
        <text>O-phospho-L-seryl-[protein] + H2O = L-seryl-[protein] + phosphate</text>
        <dbReference type="Rhea" id="RHEA:20629"/>
        <dbReference type="Rhea" id="RHEA-COMP:9863"/>
        <dbReference type="Rhea" id="RHEA-COMP:11604"/>
        <dbReference type="ChEBI" id="CHEBI:15377"/>
        <dbReference type="ChEBI" id="CHEBI:29999"/>
        <dbReference type="ChEBI" id="CHEBI:43474"/>
        <dbReference type="ChEBI" id="CHEBI:83421"/>
        <dbReference type="EC" id="3.1.3.16"/>
    </reaction>
</comment>
<dbReference type="CDD" id="cd00143">
    <property type="entry name" value="PP2Cc"/>
    <property type="match status" value="1"/>
</dbReference>
<dbReference type="SMART" id="SM00332">
    <property type="entry name" value="PP2Cc"/>
    <property type="match status" value="1"/>
</dbReference>
<dbReference type="GO" id="GO:0004722">
    <property type="term" value="F:protein serine/threonine phosphatase activity"/>
    <property type="evidence" value="ECO:0007669"/>
    <property type="project" value="UniProtKB-EC"/>
</dbReference>
<keyword evidence="5" id="KW-0904">Protein phosphatase</keyword>
<dbReference type="Proteomes" id="UP000076476">
    <property type="component" value="Unassembled WGS sequence"/>
</dbReference>
<dbReference type="AlphaFoldDB" id="A0A165X7G4"/>
<dbReference type="SMART" id="SM00331">
    <property type="entry name" value="PP2C_SIG"/>
    <property type="match status" value="1"/>
</dbReference>
<dbReference type="Pfam" id="PF13672">
    <property type="entry name" value="PP2C_2"/>
    <property type="match status" value="1"/>
</dbReference>
<reference evidence="10 11" key="1">
    <citation type="submission" date="2016-04" db="EMBL/GenBank/DDBJ databases">
        <title>Draft genome sequence of Aeribacillus pallidus 8m3 from petroleum reservoir.</title>
        <authorList>
            <person name="Poltaraus A.B."/>
            <person name="Nazina T.N."/>
            <person name="Tourova T.P."/>
            <person name="Malakho S.M."/>
            <person name="Korshunova A.V."/>
            <person name="Sokolova D.S."/>
        </authorList>
    </citation>
    <scope>NUCLEOTIDE SEQUENCE [LARGE SCALE GENOMIC DNA]</scope>
    <source>
        <strain evidence="10 11">8m3</strain>
    </source>
</reference>